<accession>A0A8J1TYN2</accession>
<evidence type="ECO:0000313" key="1">
    <source>
        <dbReference type="EMBL" id="CAH1797163.1"/>
    </source>
</evidence>
<dbReference type="AlphaFoldDB" id="A0A8J1TYN2"/>
<organism evidence="1 2">
    <name type="scientific">Owenia fusiformis</name>
    <name type="common">Polychaete worm</name>
    <dbReference type="NCBI Taxonomy" id="6347"/>
    <lineage>
        <taxon>Eukaryota</taxon>
        <taxon>Metazoa</taxon>
        <taxon>Spiralia</taxon>
        <taxon>Lophotrochozoa</taxon>
        <taxon>Annelida</taxon>
        <taxon>Polychaeta</taxon>
        <taxon>Sedentaria</taxon>
        <taxon>Canalipalpata</taxon>
        <taxon>Sabellida</taxon>
        <taxon>Oweniida</taxon>
        <taxon>Oweniidae</taxon>
        <taxon>Owenia</taxon>
    </lineage>
</organism>
<keyword evidence="2" id="KW-1185">Reference proteome</keyword>
<sequence>AYLEILLFHAFVTFTDTSPPTGSKTDWGSTVRGMERCSLLKTGVFTFDDLGPKSILSAQNVEYMILKEFWAKGNVGGDVSGDLMPSILCLNTLYRMDWIDTL</sequence>
<reference evidence="1" key="1">
    <citation type="submission" date="2022-03" db="EMBL/GenBank/DDBJ databases">
        <authorList>
            <person name="Martin C."/>
        </authorList>
    </citation>
    <scope>NUCLEOTIDE SEQUENCE</scope>
</reference>
<dbReference type="EMBL" id="CAIIXF020000010">
    <property type="protein sequence ID" value="CAH1797163.1"/>
    <property type="molecule type" value="Genomic_DNA"/>
</dbReference>
<protein>
    <submittedName>
        <fullName evidence="1">Uncharacterized protein</fullName>
    </submittedName>
</protein>
<evidence type="ECO:0000313" key="2">
    <source>
        <dbReference type="Proteomes" id="UP000749559"/>
    </source>
</evidence>
<name>A0A8J1TYN2_OWEFU</name>
<proteinExistence type="predicted"/>
<comment type="caution">
    <text evidence="1">The sequence shown here is derived from an EMBL/GenBank/DDBJ whole genome shotgun (WGS) entry which is preliminary data.</text>
</comment>
<dbReference type="Proteomes" id="UP000749559">
    <property type="component" value="Unassembled WGS sequence"/>
</dbReference>
<feature type="non-terminal residue" evidence="1">
    <location>
        <position position="1"/>
    </location>
</feature>
<gene>
    <name evidence="1" type="ORF">OFUS_LOCUS21498</name>
</gene>